<dbReference type="GO" id="GO:0003677">
    <property type="term" value="F:DNA binding"/>
    <property type="evidence" value="ECO:0007669"/>
    <property type="project" value="UniProtKB-KW"/>
</dbReference>
<dbReference type="Gene3D" id="1.10.10.10">
    <property type="entry name" value="Winged helix-like DNA-binding domain superfamily/Winged helix DNA-binding domain"/>
    <property type="match status" value="1"/>
</dbReference>
<keyword evidence="2" id="KW-0805">Transcription regulation</keyword>
<keyword evidence="7" id="KW-1185">Reference proteome</keyword>
<dbReference type="InterPro" id="IPR005119">
    <property type="entry name" value="LysR_subst-bd"/>
</dbReference>
<protein>
    <submittedName>
        <fullName evidence="6">LysR family transcriptional regulator</fullName>
    </submittedName>
</protein>
<accession>A0A4S8F2Q2</accession>
<gene>
    <name evidence="6" type="ORF">E9531_09610</name>
</gene>
<dbReference type="AlphaFoldDB" id="A0A4S8F2Q2"/>
<dbReference type="Pfam" id="PF00126">
    <property type="entry name" value="HTH_1"/>
    <property type="match status" value="1"/>
</dbReference>
<dbReference type="EMBL" id="STFG01000009">
    <property type="protein sequence ID" value="THU01031.1"/>
    <property type="molecule type" value="Genomic_DNA"/>
</dbReference>
<organism evidence="6 7">
    <name type="scientific">Lampropedia puyangensis</name>
    <dbReference type="NCBI Taxonomy" id="1330072"/>
    <lineage>
        <taxon>Bacteria</taxon>
        <taxon>Pseudomonadati</taxon>
        <taxon>Pseudomonadota</taxon>
        <taxon>Betaproteobacteria</taxon>
        <taxon>Burkholderiales</taxon>
        <taxon>Comamonadaceae</taxon>
        <taxon>Lampropedia</taxon>
    </lineage>
</organism>
<sequence>MHPTLKELQHLVLLAEEQHFARAAKRAFLSQSAFSRSISALEETLGLKLFDRGSRHVQITADGTRIVAIAARLLSTANDLSHEAELLRSGEGGDIVLGAGPYSSVLVMAPVLALAQQQLLKVRIRLEVDHTQALVHKLIEEQIHFFVSDIKEVPQEGPCVVEPLGSYHGAILCRSNHPLAQQKQITLHQLLHERLASVHLPSPIRTALEKAFNAATTKPLNIAFECESVAVLKEITLASDYLLIAPPALFSREIENGDIVELKVVEFEQQAINPLQVNIGLVQLAARTPTSAMRMLLNIVQTHVKATLSNGGQQSL</sequence>
<dbReference type="RefSeq" id="WP_136573546.1">
    <property type="nucleotide sequence ID" value="NZ_STFG01000009.1"/>
</dbReference>
<dbReference type="InterPro" id="IPR036390">
    <property type="entry name" value="WH_DNA-bd_sf"/>
</dbReference>
<reference evidence="6 7" key="1">
    <citation type="journal article" date="2015" name="Antonie Van Leeuwenhoek">
        <title>Lampropedia puyangensis sp. nov., isolated from symptomatic bark of Populus ? euramericana canker and emended description of Lampropedia hyalina (Ehrenberg 1832) Lee et al. 2004.</title>
        <authorList>
            <person name="Li Y."/>
            <person name="Wang T."/>
            <person name="Piao C.G."/>
            <person name="Wang L.F."/>
            <person name="Tian G.Z."/>
            <person name="Zhu T.H."/>
            <person name="Guo M.W."/>
        </authorList>
    </citation>
    <scope>NUCLEOTIDE SEQUENCE [LARGE SCALE GENOMIC DNA]</scope>
    <source>
        <strain evidence="6 7">2-bin</strain>
    </source>
</reference>
<name>A0A4S8F2Q2_9BURK</name>
<feature type="domain" description="HTH lysR-type" evidence="5">
    <location>
        <begin position="3"/>
        <end position="60"/>
    </location>
</feature>
<evidence type="ECO:0000313" key="6">
    <source>
        <dbReference type="EMBL" id="THU01031.1"/>
    </source>
</evidence>
<dbReference type="Pfam" id="PF03466">
    <property type="entry name" value="LysR_substrate"/>
    <property type="match status" value="1"/>
</dbReference>
<dbReference type="Proteomes" id="UP000308917">
    <property type="component" value="Unassembled WGS sequence"/>
</dbReference>
<comment type="similarity">
    <text evidence="1">Belongs to the LysR transcriptional regulatory family.</text>
</comment>
<keyword evidence="3" id="KW-0238">DNA-binding</keyword>
<dbReference type="PRINTS" id="PR00039">
    <property type="entry name" value="HTHLYSR"/>
</dbReference>
<dbReference type="GO" id="GO:0005829">
    <property type="term" value="C:cytosol"/>
    <property type="evidence" value="ECO:0007669"/>
    <property type="project" value="TreeGrafter"/>
</dbReference>
<proteinExistence type="inferred from homology"/>
<dbReference type="SUPFAM" id="SSF46785">
    <property type="entry name" value="Winged helix' DNA-binding domain"/>
    <property type="match status" value="1"/>
</dbReference>
<comment type="caution">
    <text evidence="6">The sequence shown here is derived from an EMBL/GenBank/DDBJ whole genome shotgun (WGS) entry which is preliminary data.</text>
</comment>
<evidence type="ECO:0000259" key="5">
    <source>
        <dbReference type="PROSITE" id="PS50931"/>
    </source>
</evidence>
<dbReference type="CDD" id="cd05466">
    <property type="entry name" value="PBP2_LTTR_substrate"/>
    <property type="match status" value="1"/>
</dbReference>
<dbReference type="PANTHER" id="PTHR30419:SF30">
    <property type="entry name" value="LYSR FAMILY TRANSCRIPTIONAL REGULATOR"/>
    <property type="match status" value="1"/>
</dbReference>
<evidence type="ECO:0000256" key="1">
    <source>
        <dbReference type="ARBA" id="ARBA00009437"/>
    </source>
</evidence>
<dbReference type="FunFam" id="1.10.10.10:FF:000001">
    <property type="entry name" value="LysR family transcriptional regulator"/>
    <property type="match status" value="1"/>
</dbReference>
<dbReference type="GO" id="GO:0003700">
    <property type="term" value="F:DNA-binding transcription factor activity"/>
    <property type="evidence" value="ECO:0007669"/>
    <property type="project" value="InterPro"/>
</dbReference>
<evidence type="ECO:0000313" key="7">
    <source>
        <dbReference type="Proteomes" id="UP000308917"/>
    </source>
</evidence>
<dbReference type="InterPro" id="IPR000847">
    <property type="entry name" value="LysR_HTH_N"/>
</dbReference>
<evidence type="ECO:0000256" key="2">
    <source>
        <dbReference type="ARBA" id="ARBA00023015"/>
    </source>
</evidence>
<dbReference type="OrthoDB" id="8673707at2"/>
<dbReference type="PANTHER" id="PTHR30419">
    <property type="entry name" value="HTH-TYPE TRANSCRIPTIONAL REGULATOR YBHD"/>
    <property type="match status" value="1"/>
</dbReference>
<dbReference type="PROSITE" id="PS50931">
    <property type="entry name" value="HTH_LYSR"/>
    <property type="match status" value="1"/>
</dbReference>
<dbReference type="Gene3D" id="3.40.190.290">
    <property type="match status" value="1"/>
</dbReference>
<dbReference type="SUPFAM" id="SSF53850">
    <property type="entry name" value="Periplasmic binding protein-like II"/>
    <property type="match status" value="1"/>
</dbReference>
<evidence type="ECO:0000256" key="4">
    <source>
        <dbReference type="ARBA" id="ARBA00023163"/>
    </source>
</evidence>
<keyword evidence="4" id="KW-0804">Transcription</keyword>
<dbReference type="InterPro" id="IPR050950">
    <property type="entry name" value="HTH-type_LysR_regulators"/>
</dbReference>
<dbReference type="InterPro" id="IPR036388">
    <property type="entry name" value="WH-like_DNA-bd_sf"/>
</dbReference>
<evidence type="ECO:0000256" key="3">
    <source>
        <dbReference type="ARBA" id="ARBA00023125"/>
    </source>
</evidence>